<evidence type="ECO:0000256" key="5">
    <source>
        <dbReference type="ARBA" id="ARBA00022741"/>
    </source>
</evidence>
<proteinExistence type="inferred from homology"/>
<evidence type="ECO:0000256" key="7">
    <source>
        <dbReference type="ARBA" id="ARBA00022989"/>
    </source>
</evidence>
<dbReference type="PROSITE" id="PS50893">
    <property type="entry name" value="ABC_TRANSPORTER_2"/>
    <property type="match status" value="1"/>
</dbReference>
<keyword evidence="7 10" id="KW-1133">Transmembrane helix</keyword>
<feature type="compositionally biased region" description="Basic and acidic residues" evidence="9">
    <location>
        <begin position="25"/>
        <end position="36"/>
    </location>
</feature>
<dbReference type="GO" id="GO:0005886">
    <property type="term" value="C:plasma membrane"/>
    <property type="evidence" value="ECO:0007669"/>
    <property type="project" value="TreeGrafter"/>
</dbReference>
<organism evidence="12">
    <name type="scientific">Aceria tosichella</name>
    <name type="common">wheat curl mite</name>
    <dbReference type="NCBI Taxonomy" id="561515"/>
    <lineage>
        <taxon>Eukaryota</taxon>
        <taxon>Metazoa</taxon>
        <taxon>Ecdysozoa</taxon>
        <taxon>Arthropoda</taxon>
        <taxon>Chelicerata</taxon>
        <taxon>Arachnida</taxon>
        <taxon>Acari</taxon>
        <taxon>Acariformes</taxon>
        <taxon>Trombidiformes</taxon>
        <taxon>Prostigmata</taxon>
        <taxon>Eupodina</taxon>
        <taxon>Eriophyoidea</taxon>
        <taxon>Eriophyidae</taxon>
        <taxon>Eriophyinae</taxon>
        <taxon>Aceriini</taxon>
        <taxon>Aceria</taxon>
    </lineage>
</organism>
<gene>
    <name evidence="12" type="primary">Abcg1_6</name>
    <name evidence="12" type="ORF">g.16658</name>
</gene>
<evidence type="ECO:0000256" key="2">
    <source>
        <dbReference type="ARBA" id="ARBA00005814"/>
    </source>
</evidence>
<evidence type="ECO:0000256" key="8">
    <source>
        <dbReference type="ARBA" id="ARBA00023136"/>
    </source>
</evidence>
<dbReference type="InterPro" id="IPR017871">
    <property type="entry name" value="ABC_transporter-like_CS"/>
</dbReference>
<comment type="subcellular location">
    <subcellularLocation>
        <location evidence="1">Membrane</location>
        <topology evidence="1">Multi-pass membrane protein</topology>
    </subcellularLocation>
</comment>
<feature type="transmembrane region" description="Helical" evidence="10">
    <location>
        <begin position="933"/>
        <end position="955"/>
    </location>
</feature>
<accession>A0A6G1SGU7</accession>
<evidence type="ECO:0000313" key="12">
    <source>
        <dbReference type="EMBL" id="MDE49766.1"/>
    </source>
</evidence>
<dbReference type="Pfam" id="PF01061">
    <property type="entry name" value="ABC2_membrane"/>
    <property type="match status" value="1"/>
</dbReference>
<keyword evidence="5" id="KW-0547">Nucleotide-binding</keyword>
<name>A0A6G1SGU7_9ACAR</name>
<dbReference type="PANTHER" id="PTHR48041">
    <property type="entry name" value="ABC TRANSPORTER G FAMILY MEMBER 28"/>
    <property type="match status" value="1"/>
</dbReference>
<feature type="transmembrane region" description="Helical" evidence="10">
    <location>
        <begin position="653"/>
        <end position="676"/>
    </location>
</feature>
<feature type="compositionally biased region" description="Polar residues" evidence="9">
    <location>
        <begin position="532"/>
        <end position="544"/>
    </location>
</feature>
<dbReference type="GO" id="GO:0016887">
    <property type="term" value="F:ATP hydrolysis activity"/>
    <property type="evidence" value="ECO:0007669"/>
    <property type="project" value="InterPro"/>
</dbReference>
<keyword evidence="4 10" id="KW-0812">Transmembrane</keyword>
<evidence type="ECO:0000256" key="4">
    <source>
        <dbReference type="ARBA" id="ARBA00022692"/>
    </source>
</evidence>
<feature type="domain" description="ABC transporter" evidence="11">
    <location>
        <begin position="192"/>
        <end position="429"/>
    </location>
</feature>
<evidence type="ECO:0000256" key="6">
    <source>
        <dbReference type="ARBA" id="ARBA00022840"/>
    </source>
</evidence>
<keyword evidence="3" id="KW-0813">Transport</keyword>
<evidence type="ECO:0000256" key="9">
    <source>
        <dbReference type="SAM" id="MobiDB-lite"/>
    </source>
</evidence>
<dbReference type="EMBL" id="GGYP01004995">
    <property type="protein sequence ID" value="MDE49766.1"/>
    <property type="molecule type" value="Transcribed_RNA"/>
</dbReference>
<dbReference type="Pfam" id="PF00005">
    <property type="entry name" value="ABC_tran"/>
    <property type="match status" value="1"/>
</dbReference>
<dbReference type="InterPro" id="IPR027417">
    <property type="entry name" value="P-loop_NTPase"/>
</dbReference>
<feature type="compositionally biased region" description="Low complexity" evidence="9">
    <location>
        <begin position="509"/>
        <end position="524"/>
    </location>
</feature>
<comment type="similarity">
    <text evidence="2">Belongs to the ABC transporter superfamily. ABCG family. Eye pigment precursor importer (TC 3.A.1.204) subfamily.</text>
</comment>
<evidence type="ECO:0000256" key="3">
    <source>
        <dbReference type="ARBA" id="ARBA00022448"/>
    </source>
</evidence>
<dbReference type="Gene3D" id="3.40.50.300">
    <property type="entry name" value="P-loop containing nucleotide triphosphate hydrolases"/>
    <property type="match status" value="1"/>
</dbReference>
<dbReference type="PANTHER" id="PTHR48041:SF78">
    <property type="entry name" value="ABC TRANSPORTER EXPRESSED IN TRACHEA, ISOFORM A"/>
    <property type="match status" value="1"/>
</dbReference>
<sequence length="961" mass="106952">MDYLGGFFRIFSRQTGPSQAGYRQPTEEDHHSHQDPDTLSASVNLEDVIDEYDEPSHQSRNTIGGSHQLTDGKPSQSFFSFNGTQDDETTSFYSALHDGFSLDESELRHKSGREFLWNTNSYNNTNELDTMLRQSDFQVSWFDLTYTIRPRATYADVWEDFKEKLADKVSSALVLVNYFRSTRYYVNSGANGKEIDLEGNASRETITILRNVNGSFKSGELTAIMGPSGAGKTSLLNILSRRREDGFTGQLSVQCETNHRIKINAIPQNDQLLESLTVRENILFASRLKNPHLKSHDHEKNVCGVSNLLGLNDCSETRTRNISGGQQKRLAIAQELLSKPDILILDEPTSGLDSLTCLKTLSVLKDLVKPTKKDMIDPIAIVLTIHQPQREAFEMFDRVYVLADGGITIYDGPPDQCVSFVEKYSGLKMPSVDYNPATFLIEIASGEYGQEPIIALSQQVRLDSLKHQEKLWHSKVSGKPKMDSISLSMDPKLGTGRMLAETKNLGTAAAAASTTTNNSPAANSMDPDRISRASSVKSAPIQAQSPNQKAQLYLDPRLVKSSSINTGKFFYKTLVLTHRCWKTLWRDPKQMIARILFHLLLPFGMALIMGTNPGASNACPRFSSEYSLKRMMQGNEYIDPAVQEEFLLALENIAILFVTMYSCISANIAAMTLMFATDMRTCLKEYHNGWYAMNSYVFAKMISNIPLDLTLPTATVALTYVVTTQNTGPNDSIYPYRIIITAFALVLGSSAGQMMGMIFGAIYAGHITTALFASQGATLPFVLLSGFIARTKNMSTFVRALSYTSLYKHCLEASFIARYGWNICGCDPKSSVGKQVTLTGVSDELRSFVKYWMSAQNEDETETTVATTTSFVINSTDVSLSPDSQKDDDVFQMVAKQLSLYNTYGIEVKSCDQVVPYSMHDFGLTERDLPASFISLIGLLMFMLITLLIVVKLVLKYRTSL</sequence>
<dbReference type="SMART" id="SM00382">
    <property type="entry name" value="AAA"/>
    <property type="match status" value="1"/>
</dbReference>
<dbReference type="AlphaFoldDB" id="A0A6G1SGU7"/>
<keyword evidence="6 12" id="KW-0067">ATP-binding</keyword>
<dbReference type="InterPro" id="IPR050352">
    <property type="entry name" value="ABCG_transporters"/>
</dbReference>
<evidence type="ECO:0000259" key="11">
    <source>
        <dbReference type="PROSITE" id="PS50893"/>
    </source>
</evidence>
<dbReference type="PROSITE" id="PS00211">
    <property type="entry name" value="ABC_TRANSPORTER_1"/>
    <property type="match status" value="1"/>
</dbReference>
<reference evidence="12" key="1">
    <citation type="submission" date="2018-10" db="EMBL/GenBank/DDBJ databases">
        <title>Transcriptome assembly of Aceria tosichella (Wheat curl mite) Type 2.</title>
        <authorList>
            <person name="Scully E.D."/>
            <person name="Geib S.M."/>
            <person name="Palmer N.A."/>
            <person name="Gupta A.K."/>
            <person name="Sarath G."/>
            <person name="Tatineni S."/>
        </authorList>
    </citation>
    <scope>NUCLEOTIDE SEQUENCE</scope>
    <source>
        <strain evidence="12">LincolnNE</strain>
    </source>
</reference>
<protein>
    <submittedName>
        <fullName evidence="12">ATP-binding cassette sub-family G member 1</fullName>
    </submittedName>
</protein>
<keyword evidence="8 10" id="KW-0472">Membrane</keyword>
<feature type="region of interest" description="Disordered" evidence="9">
    <location>
        <begin position="15"/>
        <end position="39"/>
    </location>
</feature>
<feature type="transmembrane region" description="Helical" evidence="10">
    <location>
        <begin position="770"/>
        <end position="789"/>
    </location>
</feature>
<dbReference type="InterPro" id="IPR003593">
    <property type="entry name" value="AAA+_ATPase"/>
</dbReference>
<feature type="transmembrane region" description="Helical" evidence="10">
    <location>
        <begin position="738"/>
        <end position="764"/>
    </location>
</feature>
<evidence type="ECO:0000256" key="1">
    <source>
        <dbReference type="ARBA" id="ARBA00004141"/>
    </source>
</evidence>
<dbReference type="SUPFAM" id="SSF52540">
    <property type="entry name" value="P-loop containing nucleoside triphosphate hydrolases"/>
    <property type="match status" value="1"/>
</dbReference>
<dbReference type="GO" id="GO:0005524">
    <property type="term" value="F:ATP binding"/>
    <property type="evidence" value="ECO:0007669"/>
    <property type="project" value="UniProtKB-KW"/>
</dbReference>
<dbReference type="InterPro" id="IPR003439">
    <property type="entry name" value="ABC_transporter-like_ATP-bd"/>
</dbReference>
<feature type="region of interest" description="Disordered" evidence="9">
    <location>
        <begin position="509"/>
        <end position="544"/>
    </location>
</feature>
<evidence type="ECO:0000256" key="10">
    <source>
        <dbReference type="SAM" id="Phobius"/>
    </source>
</evidence>
<dbReference type="GO" id="GO:0140359">
    <property type="term" value="F:ABC-type transporter activity"/>
    <property type="evidence" value="ECO:0007669"/>
    <property type="project" value="InterPro"/>
</dbReference>
<dbReference type="InterPro" id="IPR013525">
    <property type="entry name" value="ABC2_TM"/>
</dbReference>